<comment type="caution">
    <text evidence="1">The sequence shown here is derived from an EMBL/GenBank/DDBJ whole genome shotgun (WGS) entry which is preliminary data.</text>
</comment>
<dbReference type="PANTHER" id="PTHR34301:SF8">
    <property type="entry name" value="ATPASE DOMAIN-CONTAINING PROTEIN"/>
    <property type="match status" value="1"/>
</dbReference>
<accession>A0A844LHP8</accession>
<dbReference type="RefSeq" id="WP_155168248.1">
    <property type="nucleotide sequence ID" value="NZ_DBFJNL010000099.1"/>
</dbReference>
<sequence length="263" mass="29392">MTMDPSSEVVSHSFSLRSIREPEKIIEEFFSFLESFDKKVVLAIDGFEKLASFREVDGLSALGKIIESHSSVRMIFSVCETQGSSIQFLEKHGVVFRSSGLIHLGPIEFSEYCSFARSKFQKAGKRISAEIFESIYSKFSGGTGPIQLVLNRLFAETPKNGSVTTEILDNVINSIVEEYSVFYKEALSGLSFNQKCLVFAVAKDGAVENPSSSEFVNRHSLASVSSVQSSARALLEQGIFYKDASGLRIDDDFFKEWLRKEYF</sequence>
<dbReference type="InterPro" id="IPR027417">
    <property type="entry name" value="P-loop_NTPase"/>
</dbReference>
<dbReference type="Proteomes" id="UP000462362">
    <property type="component" value="Unassembled WGS sequence"/>
</dbReference>
<dbReference type="AlphaFoldDB" id="A0A844LHP8"/>
<dbReference type="EMBL" id="WNCL01000038">
    <property type="protein sequence ID" value="MTU43986.1"/>
    <property type="molecule type" value="Genomic_DNA"/>
</dbReference>
<proteinExistence type="predicted"/>
<organism evidence="1 2">
    <name type="scientific">Parasutterella excrementihominis</name>
    <dbReference type="NCBI Taxonomy" id="487175"/>
    <lineage>
        <taxon>Bacteria</taxon>
        <taxon>Pseudomonadati</taxon>
        <taxon>Pseudomonadota</taxon>
        <taxon>Betaproteobacteria</taxon>
        <taxon>Burkholderiales</taxon>
        <taxon>Sutterellaceae</taxon>
        <taxon>Parasutterella</taxon>
    </lineage>
</organism>
<protein>
    <submittedName>
        <fullName evidence="1">Uncharacterized protein</fullName>
    </submittedName>
</protein>
<dbReference type="PANTHER" id="PTHR34301">
    <property type="entry name" value="DNA-BINDING PROTEIN-RELATED"/>
    <property type="match status" value="1"/>
</dbReference>
<name>A0A844LHP8_9BURK</name>
<evidence type="ECO:0000313" key="1">
    <source>
        <dbReference type="EMBL" id="MTU43986.1"/>
    </source>
</evidence>
<evidence type="ECO:0000313" key="2">
    <source>
        <dbReference type="Proteomes" id="UP000462362"/>
    </source>
</evidence>
<dbReference type="Gene3D" id="3.40.50.300">
    <property type="entry name" value="P-loop containing nucleotide triphosphate hydrolases"/>
    <property type="match status" value="1"/>
</dbReference>
<gene>
    <name evidence="1" type="ORF">GMD42_10265</name>
</gene>
<dbReference type="SUPFAM" id="SSF52540">
    <property type="entry name" value="P-loop containing nucleoside triphosphate hydrolases"/>
    <property type="match status" value="1"/>
</dbReference>
<reference evidence="1 2" key="1">
    <citation type="journal article" date="2019" name="Nat. Med.">
        <title>A library of human gut bacterial isolates paired with longitudinal multiomics data enables mechanistic microbiome research.</title>
        <authorList>
            <person name="Poyet M."/>
            <person name="Groussin M."/>
            <person name="Gibbons S.M."/>
            <person name="Avila-Pacheco J."/>
            <person name="Jiang X."/>
            <person name="Kearney S.M."/>
            <person name="Perrotta A.R."/>
            <person name="Berdy B."/>
            <person name="Zhao S."/>
            <person name="Lieberman T.D."/>
            <person name="Swanson P.K."/>
            <person name="Smith M."/>
            <person name="Roesemann S."/>
            <person name="Alexander J.E."/>
            <person name="Rich S.A."/>
            <person name="Livny J."/>
            <person name="Vlamakis H."/>
            <person name="Clish C."/>
            <person name="Bullock K."/>
            <person name="Deik A."/>
            <person name="Scott J."/>
            <person name="Pierce K.A."/>
            <person name="Xavier R.J."/>
            <person name="Alm E.J."/>
        </authorList>
    </citation>
    <scope>NUCLEOTIDE SEQUENCE [LARGE SCALE GENOMIC DNA]</scope>
    <source>
        <strain evidence="1 2">BIOML-A2</strain>
    </source>
</reference>